<dbReference type="Proteomes" id="UP000265520">
    <property type="component" value="Unassembled WGS sequence"/>
</dbReference>
<keyword evidence="4" id="KW-1185">Reference proteome</keyword>
<feature type="coiled-coil region" evidence="1">
    <location>
        <begin position="40"/>
        <end position="67"/>
    </location>
</feature>
<name>A0A392RPQ1_9FABA</name>
<keyword evidence="1" id="KW-0175">Coiled coil</keyword>
<evidence type="ECO:0000256" key="1">
    <source>
        <dbReference type="SAM" id="Coils"/>
    </source>
</evidence>
<accession>A0A392RPQ1</accession>
<keyword evidence="2" id="KW-0812">Transmembrane</keyword>
<keyword evidence="2" id="KW-1133">Transmembrane helix</keyword>
<protein>
    <submittedName>
        <fullName evidence="3">Uncharacterized protein</fullName>
    </submittedName>
</protein>
<evidence type="ECO:0000313" key="3">
    <source>
        <dbReference type="EMBL" id="MCI38638.1"/>
    </source>
</evidence>
<reference evidence="3 4" key="1">
    <citation type="journal article" date="2018" name="Front. Plant Sci.">
        <title>Red Clover (Trifolium pratense) and Zigzag Clover (T. medium) - A Picture of Genomic Similarities and Differences.</title>
        <authorList>
            <person name="Dluhosova J."/>
            <person name="Istvanek J."/>
            <person name="Nedelnik J."/>
            <person name="Repkova J."/>
        </authorList>
    </citation>
    <scope>NUCLEOTIDE SEQUENCE [LARGE SCALE GENOMIC DNA]</scope>
    <source>
        <strain evidence="4">cv. 10/8</strain>
        <tissue evidence="3">Leaf</tissue>
    </source>
</reference>
<dbReference type="AlphaFoldDB" id="A0A392RPQ1"/>
<feature type="transmembrane region" description="Helical" evidence="2">
    <location>
        <begin position="79"/>
        <end position="108"/>
    </location>
</feature>
<sequence length="110" mass="12106">MQNTFSKALEDALARAMEKRNNSAPSQMLQVSGAIKDSMADEFNNIINSFKQQLKEVRDEEPALEKESTDVVVELMKNFVVVIVVTMLLSSLSCYCCVVVVDVVVAGLSC</sequence>
<keyword evidence="2" id="KW-0472">Membrane</keyword>
<dbReference type="EMBL" id="LXQA010257867">
    <property type="protein sequence ID" value="MCI38638.1"/>
    <property type="molecule type" value="Genomic_DNA"/>
</dbReference>
<evidence type="ECO:0000256" key="2">
    <source>
        <dbReference type="SAM" id="Phobius"/>
    </source>
</evidence>
<organism evidence="3 4">
    <name type="scientific">Trifolium medium</name>
    <dbReference type="NCBI Taxonomy" id="97028"/>
    <lineage>
        <taxon>Eukaryota</taxon>
        <taxon>Viridiplantae</taxon>
        <taxon>Streptophyta</taxon>
        <taxon>Embryophyta</taxon>
        <taxon>Tracheophyta</taxon>
        <taxon>Spermatophyta</taxon>
        <taxon>Magnoliopsida</taxon>
        <taxon>eudicotyledons</taxon>
        <taxon>Gunneridae</taxon>
        <taxon>Pentapetalae</taxon>
        <taxon>rosids</taxon>
        <taxon>fabids</taxon>
        <taxon>Fabales</taxon>
        <taxon>Fabaceae</taxon>
        <taxon>Papilionoideae</taxon>
        <taxon>50 kb inversion clade</taxon>
        <taxon>NPAAA clade</taxon>
        <taxon>Hologalegina</taxon>
        <taxon>IRL clade</taxon>
        <taxon>Trifolieae</taxon>
        <taxon>Trifolium</taxon>
    </lineage>
</organism>
<comment type="caution">
    <text evidence="3">The sequence shown here is derived from an EMBL/GenBank/DDBJ whole genome shotgun (WGS) entry which is preliminary data.</text>
</comment>
<proteinExistence type="predicted"/>
<evidence type="ECO:0000313" key="4">
    <source>
        <dbReference type="Proteomes" id="UP000265520"/>
    </source>
</evidence>